<proteinExistence type="predicted"/>
<dbReference type="GO" id="GO:0061504">
    <property type="term" value="P:cyclic threonylcarbamoyladenosine biosynthetic process"/>
    <property type="evidence" value="ECO:0007669"/>
    <property type="project" value="TreeGrafter"/>
</dbReference>
<dbReference type="Proteomes" id="UP000552700">
    <property type="component" value="Unassembled WGS sequence"/>
</dbReference>
<dbReference type="Gene3D" id="3.40.50.720">
    <property type="entry name" value="NAD(P)-binding Rossmann-like Domain"/>
    <property type="match status" value="1"/>
</dbReference>
<dbReference type="GO" id="GO:0061503">
    <property type="term" value="F:tRNA threonylcarbamoyladenosine dehydratase"/>
    <property type="evidence" value="ECO:0007669"/>
    <property type="project" value="TreeGrafter"/>
</dbReference>
<dbReference type="SUPFAM" id="SSF69572">
    <property type="entry name" value="Activating enzymes of the ubiquitin-like proteins"/>
    <property type="match status" value="1"/>
</dbReference>
<protein>
    <submittedName>
        <fullName evidence="3">Uncharacterized protein</fullName>
    </submittedName>
</protein>
<dbReference type="Pfam" id="PF20590">
    <property type="entry name" value="DUF6791"/>
    <property type="match status" value="1"/>
</dbReference>
<evidence type="ECO:0000313" key="3">
    <source>
        <dbReference type="EMBL" id="MBB6125811.1"/>
    </source>
</evidence>
<dbReference type="PANTHER" id="PTHR43267:SF3">
    <property type="entry name" value="THIF PROTEIN"/>
    <property type="match status" value="1"/>
</dbReference>
<dbReference type="Pfam" id="PF00899">
    <property type="entry name" value="ThiF"/>
    <property type="match status" value="1"/>
</dbReference>
<name>A0A841JCH4_9SPHN</name>
<dbReference type="InterPro" id="IPR000594">
    <property type="entry name" value="ThiF_NAD_FAD-bd"/>
</dbReference>
<dbReference type="InterPro" id="IPR046741">
    <property type="entry name" value="DUF6791"/>
</dbReference>
<evidence type="ECO:0000259" key="2">
    <source>
        <dbReference type="Pfam" id="PF20590"/>
    </source>
</evidence>
<dbReference type="InterPro" id="IPR035985">
    <property type="entry name" value="Ubiquitin-activating_enz"/>
</dbReference>
<gene>
    <name evidence="3" type="ORF">FHS92_003575</name>
</gene>
<comment type="caution">
    <text evidence="3">The sequence shown here is derived from an EMBL/GenBank/DDBJ whole genome shotgun (WGS) entry which is preliminary data.</text>
</comment>
<sequence>MEEQGYHLDFVNAYFVIYGLPCLNSAGELEYGDWASPVDLNNWVIDAPSDHQAWFKGCRPHDQNGRALRLGGGAATVLVADGFVCNHSFSFKLLESGAMRPYRSFEEKVRTYLDVIVAPAMAAFPDASPLRGIEIKAAAQNSPLRIPDSMSSRYHLNDVASRLRGIKVAIIGLGGTGAYILDFIARTHLEKIGLFDDDKVHIHTLFRIPGFIHRAVGMKKVDALAQHYANWHCGIVPIPERITSENIESLREFDFVFVSIDDGPSRLAIVDWLSANAIPFVDCGMGLNRSLIGLNGVVRITGADRAAFEQSVNTPYLPTTNPENGEYRKQAQVAELNALNAIFAVIRFKQHFEFYDRLSDAIAYTFETASFDLDRFGGLE</sequence>
<dbReference type="PANTHER" id="PTHR43267">
    <property type="entry name" value="TRNA THREONYLCARBAMOYLADENOSINE DEHYDRATASE"/>
    <property type="match status" value="1"/>
</dbReference>
<feature type="domain" description="DUF6791" evidence="2">
    <location>
        <begin position="2"/>
        <end position="145"/>
    </location>
</feature>
<dbReference type="AlphaFoldDB" id="A0A841JCH4"/>
<reference evidence="3 4" key="1">
    <citation type="submission" date="2020-08" db="EMBL/GenBank/DDBJ databases">
        <title>Genomic Encyclopedia of Type Strains, Phase IV (KMG-IV): sequencing the most valuable type-strain genomes for metagenomic binning, comparative biology and taxonomic classification.</title>
        <authorList>
            <person name="Goeker M."/>
        </authorList>
    </citation>
    <scope>NUCLEOTIDE SEQUENCE [LARGE SCALE GENOMIC DNA]</scope>
    <source>
        <strain evidence="3 4">DSM 102255</strain>
    </source>
</reference>
<dbReference type="GO" id="GO:0008641">
    <property type="term" value="F:ubiquitin-like modifier activating enzyme activity"/>
    <property type="evidence" value="ECO:0007669"/>
    <property type="project" value="InterPro"/>
</dbReference>
<evidence type="ECO:0000313" key="4">
    <source>
        <dbReference type="Proteomes" id="UP000552700"/>
    </source>
</evidence>
<keyword evidence="4" id="KW-1185">Reference proteome</keyword>
<feature type="domain" description="THIF-type NAD/FAD binding fold" evidence="1">
    <location>
        <begin position="160"/>
        <end position="285"/>
    </location>
</feature>
<organism evidence="3 4">
    <name type="scientific">Sphingobium subterraneum</name>
    <dbReference type="NCBI Taxonomy" id="627688"/>
    <lineage>
        <taxon>Bacteria</taxon>
        <taxon>Pseudomonadati</taxon>
        <taxon>Pseudomonadota</taxon>
        <taxon>Alphaproteobacteria</taxon>
        <taxon>Sphingomonadales</taxon>
        <taxon>Sphingomonadaceae</taxon>
        <taxon>Sphingobium</taxon>
    </lineage>
</organism>
<dbReference type="EMBL" id="JACIJP010000016">
    <property type="protein sequence ID" value="MBB6125811.1"/>
    <property type="molecule type" value="Genomic_DNA"/>
</dbReference>
<dbReference type="CDD" id="cd01483">
    <property type="entry name" value="E1_enzyme_family"/>
    <property type="match status" value="1"/>
</dbReference>
<dbReference type="InterPro" id="IPR045886">
    <property type="entry name" value="ThiF/MoeB/HesA"/>
</dbReference>
<accession>A0A841JCH4</accession>
<evidence type="ECO:0000259" key="1">
    <source>
        <dbReference type="Pfam" id="PF00899"/>
    </source>
</evidence>